<dbReference type="CDD" id="cd00303">
    <property type="entry name" value="retropepsin_like"/>
    <property type="match status" value="1"/>
</dbReference>
<dbReference type="AlphaFoldDB" id="A0A6L2N1Z6"/>
<sequence length="440" mass="51130">MDAMTMKMDAQYKEMRSRSNRWIPKYNDDDKPMSPEAEAKFMQTFRRTHFYNDYRDRDSNRENWQTFLDFKNQLEVITKNHQASIQNLEAKFDRFADKQSARPSGSLPSNTQPNPKGSSSKPYQPPQARNEHVNAIFTRSVKSYDPPVNPNDQQNDYETLINLDSDDEEEEPTPQLKYKTPKLVKKLRYLNHTNQRSHILNALGKKKWKLTENMLVEIGKFTFPVDFVILEMEEDSKVPLILGRPFLYTADAVIRVKQKQLNLGVGTERMIFHINSAMKHSYSNDDTCFSIDIIDEILEEDFDALLDGGSKILHSIERTILEEKLFAEFDELLSMTTDENSESDSDEDKPNFGKITFNTNHKIKTSLKEPLSDLELKLLPDNLEYVFLEEPYFLLVIISSQLSAQNKNNLVSVLKSHKQAFAWKTTDILGICPYFCKHKI</sequence>
<keyword evidence="2" id="KW-0695">RNA-directed DNA polymerase</keyword>
<keyword evidence="2" id="KW-0548">Nucleotidyltransferase</keyword>
<accession>A0A6L2N1Z6</accession>
<reference evidence="2" key="1">
    <citation type="journal article" date="2019" name="Sci. Rep.">
        <title>Draft genome of Tanacetum cinerariifolium, the natural source of mosquito coil.</title>
        <authorList>
            <person name="Yamashiro T."/>
            <person name="Shiraishi A."/>
            <person name="Satake H."/>
            <person name="Nakayama K."/>
        </authorList>
    </citation>
    <scope>NUCLEOTIDE SEQUENCE</scope>
</reference>
<dbReference type="EMBL" id="BKCJ010007914">
    <property type="protein sequence ID" value="GEU79639.1"/>
    <property type="molecule type" value="Genomic_DNA"/>
</dbReference>
<evidence type="ECO:0000256" key="1">
    <source>
        <dbReference type="SAM" id="MobiDB-lite"/>
    </source>
</evidence>
<organism evidence="2">
    <name type="scientific">Tanacetum cinerariifolium</name>
    <name type="common">Dalmatian daisy</name>
    <name type="synonym">Chrysanthemum cinerariifolium</name>
    <dbReference type="NCBI Taxonomy" id="118510"/>
    <lineage>
        <taxon>Eukaryota</taxon>
        <taxon>Viridiplantae</taxon>
        <taxon>Streptophyta</taxon>
        <taxon>Embryophyta</taxon>
        <taxon>Tracheophyta</taxon>
        <taxon>Spermatophyta</taxon>
        <taxon>Magnoliopsida</taxon>
        <taxon>eudicotyledons</taxon>
        <taxon>Gunneridae</taxon>
        <taxon>Pentapetalae</taxon>
        <taxon>asterids</taxon>
        <taxon>campanulids</taxon>
        <taxon>Asterales</taxon>
        <taxon>Asteraceae</taxon>
        <taxon>Asteroideae</taxon>
        <taxon>Anthemideae</taxon>
        <taxon>Anthemidinae</taxon>
        <taxon>Tanacetum</taxon>
    </lineage>
</organism>
<dbReference type="Gene3D" id="2.40.70.10">
    <property type="entry name" value="Acid Proteases"/>
    <property type="match status" value="1"/>
</dbReference>
<dbReference type="InterPro" id="IPR021109">
    <property type="entry name" value="Peptidase_aspartic_dom_sf"/>
</dbReference>
<proteinExistence type="predicted"/>
<evidence type="ECO:0000313" key="2">
    <source>
        <dbReference type="EMBL" id="GEU79639.1"/>
    </source>
</evidence>
<dbReference type="GO" id="GO:0003964">
    <property type="term" value="F:RNA-directed DNA polymerase activity"/>
    <property type="evidence" value="ECO:0007669"/>
    <property type="project" value="UniProtKB-KW"/>
</dbReference>
<protein>
    <submittedName>
        <fullName evidence="2">Reverse transcriptase domain-containing protein</fullName>
    </submittedName>
</protein>
<keyword evidence="2" id="KW-0808">Transferase</keyword>
<feature type="region of interest" description="Disordered" evidence="1">
    <location>
        <begin position="97"/>
        <end position="129"/>
    </location>
</feature>
<gene>
    <name evidence="2" type="ORF">Tci_051617</name>
</gene>
<dbReference type="PANTHER" id="PTHR33067">
    <property type="entry name" value="RNA-DIRECTED DNA POLYMERASE-RELATED"/>
    <property type="match status" value="1"/>
</dbReference>
<name>A0A6L2N1Z6_TANCI</name>
<feature type="compositionally biased region" description="Polar residues" evidence="1">
    <location>
        <begin position="101"/>
        <end position="122"/>
    </location>
</feature>
<dbReference type="PANTHER" id="PTHR33067:SF35">
    <property type="entry name" value="ASPARTIC PEPTIDASE DDI1-TYPE DOMAIN-CONTAINING PROTEIN"/>
    <property type="match status" value="1"/>
</dbReference>
<comment type="caution">
    <text evidence="2">The sequence shown here is derived from an EMBL/GenBank/DDBJ whole genome shotgun (WGS) entry which is preliminary data.</text>
</comment>